<dbReference type="GO" id="GO:0003968">
    <property type="term" value="F:RNA-directed RNA polymerase activity"/>
    <property type="evidence" value="ECO:0007669"/>
    <property type="project" value="InterPro"/>
</dbReference>
<evidence type="ECO:0000259" key="3">
    <source>
        <dbReference type="Pfam" id="PF26252"/>
    </source>
</evidence>
<accession>A0AAE0EAX5</accession>
<dbReference type="GO" id="GO:0031380">
    <property type="term" value="C:nuclear RNA-directed RNA polymerase complex"/>
    <property type="evidence" value="ECO:0007669"/>
    <property type="project" value="TreeGrafter"/>
</dbReference>
<comment type="caution">
    <text evidence="4">The sequence shown here is derived from an EMBL/GenBank/DDBJ whole genome shotgun (WGS) entry which is preliminary data.</text>
</comment>
<feature type="compositionally biased region" description="Basic and acidic residues" evidence="1">
    <location>
        <begin position="170"/>
        <end position="179"/>
    </location>
</feature>
<dbReference type="InterPro" id="IPR007855">
    <property type="entry name" value="RDRP"/>
</dbReference>
<sequence>MKFGPDLKTFDFFLRYHSVEYKLEVFSESISQIELHRPRGQTGKLLVIQLHGAPRIYKRDEGMWVREVDFTPSSSIGYLPGPSLGENFFRLVDPTNINIAYIEHALSHLRECCYDPVSWLTEQYEQYSLSGKIPDTPEIALDDGLVYVPKIQITPSKFPPMDYTPQPTKVSDKDVTIEG</sequence>
<gene>
    <name evidence="4" type="ORF">Dsin_015077</name>
</gene>
<protein>
    <submittedName>
        <fullName evidence="4">Uncharacterized protein</fullName>
    </submittedName>
</protein>
<dbReference type="GO" id="GO:0030422">
    <property type="term" value="P:siRNA processing"/>
    <property type="evidence" value="ECO:0007669"/>
    <property type="project" value="TreeGrafter"/>
</dbReference>
<evidence type="ECO:0000313" key="4">
    <source>
        <dbReference type="EMBL" id="KAK3221107.1"/>
    </source>
</evidence>
<dbReference type="Pfam" id="PF24823">
    <property type="entry name" value="PH_RDR2"/>
    <property type="match status" value="1"/>
</dbReference>
<evidence type="ECO:0000259" key="2">
    <source>
        <dbReference type="Pfam" id="PF24823"/>
    </source>
</evidence>
<dbReference type="InterPro" id="IPR057590">
    <property type="entry name" value="PH_RDR1/2-like"/>
</dbReference>
<dbReference type="AlphaFoldDB" id="A0AAE0EAX5"/>
<evidence type="ECO:0000313" key="5">
    <source>
        <dbReference type="Proteomes" id="UP001281410"/>
    </source>
</evidence>
<reference evidence="4" key="1">
    <citation type="journal article" date="2023" name="Plant J.">
        <title>Genome sequences and population genomics provide insights into the demographic history, inbreeding, and mutation load of two 'living fossil' tree species of Dipteronia.</title>
        <authorList>
            <person name="Feng Y."/>
            <person name="Comes H.P."/>
            <person name="Chen J."/>
            <person name="Zhu S."/>
            <person name="Lu R."/>
            <person name="Zhang X."/>
            <person name="Li P."/>
            <person name="Qiu J."/>
            <person name="Olsen K.M."/>
            <person name="Qiu Y."/>
        </authorList>
    </citation>
    <scope>NUCLEOTIDE SEQUENCE</scope>
    <source>
        <strain evidence="4">NBL</strain>
    </source>
</reference>
<proteinExistence type="predicted"/>
<dbReference type="Proteomes" id="UP001281410">
    <property type="component" value="Unassembled WGS sequence"/>
</dbReference>
<feature type="region of interest" description="Disordered" evidence="1">
    <location>
        <begin position="158"/>
        <end position="179"/>
    </location>
</feature>
<feature type="domain" description="RDRP helical" evidence="3">
    <location>
        <begin position="81"/>
        <end position="131"/>
    </location>
</feature>
<keyword evidence="5" id="KW-1185">Reference proteome</keyword>
<name>A0AAE0EAX5_9ROSI</name>
<feature type="domain" description="RDR1/2-like PH-like" evidence="2">
    <location>
        <begin position="8"/>
        <end position="59"/>
    </location>
</feature>
<dbReference type="Pfam" id="PF26252">
    <property type="entry name" value="RdRP_helical"/>
    <property type="match status" value="1"/>
</dbReference>
<evidence type="ECO:0000256" key="1">
    <source>
        <dbReference type="SAM" id="MobiDB-lite"/>
    </source>
</evidence>
<dbReference type="EMBL" id="JANJYJ010000004">
    <property type="protein sequence ID" value="KAK3221107.1"/>
    <property type="molecule type" value="Genomic_DNA"/>
</dbReference>
<organism evidence="4 5">
    <name type="scientific">Dipteronia sinensis</name>
    <dbReference type="NCBI Taxonomy" id="43782"/>
    <lineage>
        <taxon>Eukaryota</taxon>
        <taxon>Viridiplantae</taxon>
        <taxon>Streptophyta</taxon>
        <taxon>Embryophyta</taxon>
        <taxon>Tracheophyta</taxon>
        <taxon>Spermatophyta</taxon>
        <taxon>Magnoliopsida</taxon>
        <taxon>eudicotyledons</taxon>
        <taxon>Gunneridae</taxon>
        <taxon>Pentapetalae</taxon>
        <taxon>rosids</taxon>
        <taxon>malvids</taxon>
        <taxon>Sapindales</taxon>
        <taxon>Sapindaceae</taxon>
        <taxon>Hippocastanoideae</taxon>
        <taxon>Acereae</taxon>
        <taxon>Dipteronia</taxon>
    </lineage>
</organism>
<dbReference type="PANTHER" id="PTHR23079">
    <property type="entry name" value="RNA-DEPENDENT RNA POLYMERASE"/>
    <property type="match status" value="1"/>
</dbReference>
<dbReference type="PANTHER" id="PTHR23079:SF38">
    <property type="entry name" value="RNA-DEPENDENT RNA POLYMERASE"/>
    <property type="match status" value="1"/>
</dbReference>
<dbReference type="InterPro" id="IPR058751">
    <property type="entry name" value="RDRP_helical"/>
</dbReference>